<comment type="caution">
    <text evidence="2">The sequence shown here is derived from an EMBL/GenBank/DDBJ whole genome shotgun (WGS) entry which is preliminary data.</text>
</comment>
<sequence>MRSPHDLAIAAAQVRSDEARSRTAGGRIAHLTADPDGLDQYSPARGYQQKPEPTRSEEFAAYLIFSALNDMVEDLTGREHDPDYYLDPATVVLLRDNVQELLESVGRAKRVMVQ</sequence>
<evidence type="ECO:0000313" key="2">
    <source>
        <dbReference type="EMBL" id="MCM0619817.1"/>
    </source>
</evidence>
<organism evidence="2 3">
    <name type="scientific">Nocardioides bruguierae</name>
    <dbReference type="NCBI Taxonomy" id="2945102"/>
    <lineage>
        <taxon>Bacteria</taxon>
        <taxon>Bacillati</taxon>
        <taxon>Actinomycetota</taxon>
        <taxon>Actinomycetes</taxon>
        <taxon>Propionibacteriales</taxon>
        <taxon>Nocardioidaceae</taxon>
        <taxon>Nocardioides</taxon>
    </lineage>
</organism>
<dbReference type="RefSeq" id="WP_250826567.1">
    <property type="nucleotide sequence ID" value="NZ_JAMOIL010000006.1"/>
</dbReference>
<evidence type="ECO:0000256" key="1">
    <source>
        <dbReference type="SAM" id="MobiDB-lite"/>
    </source>
</evidence>
<name>A0A9X2D6M5_9ACTN</name>
<dbReference type="AlphaFoldDB" id="A0A9X2D6M5"/>
<reference evidence="2" key="1">
    <citation type="submission" date="2022-05" db="EMBL/GenBank/DDBJ databases">
        <authorList>
            <person name="Tuo L."/>
        </authorList>
    </citation>
    <scope>NUCLEOTIDE SEQUENCE</scope>
    <source>
        <strain evidence="2">BSK12Z-4</strain>
    </source>
</reference>
<keyword evidence="3" id="KW-1185">Reference proteome</keyword>
<dbReference type="EMBL" id="JAMOIL010000006">
    <property type="protein sequence ID" value="MCM0619817.1"/>
    <property type="molecule type" value="Genomic_DNA"/>
</dbReference>
<evidence type="ECO:0000313" key="3">
    <source>
        <dbReference type="Proteomes" id="UP001139485"/>
    </source>
</evidence>
<gene>
    <name evidence="2" type="ORF">M8330_05865</name>
</gene>
<protein>
    <submittedName>
        <fullName evidence="2">Uncharacterized protein</fullName>
    </submittedName>
</protein>
<accession>A0A9X2D6M5</accession>
<proteinExistence type="predicted"/>
<feature type="region of interest" description="Disordered" evidence="1">
    <location>
        <begin position="12"/>
        <end position="53"/>
    </location>
</feature>
<dbReference type="Proteomes" id="UP001139485">
    <property type="component" value="Unassembled WGS sequence"/>
</dbReference>